<dbReference type="Pfam" id="PF11967">
    <property type="entry name" value="RecO_N"/>
    <property type="match status" value="1"/>
</dbReference>
<evidence type="ECO:0000256" key="6">
    <source>
        <dbReference type="ARBA" id="ARBA00033409"/>
    </source>
</evidence>
<keyword evidence="5 7" id="KW-0234">DNA repair</keyword>
<dbReference type="RefSeq" id="WP_229640339.1">
    <property type="nucleotide sequence ID" value="NZ_JADWDC010000019.1"/>
</dbReference>
<keyword evidence="10" id="KW-1185">Reference proteome</keyword>
<dbReference type="Gene3D" id="1.20.1440.120">
    <property type="entry name" value="Recombination protein O, C-terminal domain"/>
    <property type="match status" value="1"/>
</dbReference>
<dbReference type="HAMAP" id="MF_00201">
    <property type="entry name" value="RecO"/>
    <property type="match status" value="1"/>
</dbReference>
<dbReference type="GO" id="GO:0006310">
    <property type="term" value="P:DNA recombination"/>
    <property type="evidence" value="ECO:0007669"/>
    <property type="project" value="UniProtKB-UniRule"/>
</dbReference>
<protein>
    <recommendedName>
        <fullName evidence="2 7">DNA repair protein RecO</fullName>
    </recommendedName>
    <alternativeName>
        <fullName evidence="6 7">Recombination protein O</fullName>
    </alternativeName>
</protein>
<evidence type="ECO:0000256" key="4">
    <source>
        <dbReference type="ARBA" id="ARBA00023172"/>
    </source>
</evidence>
<dbReference type="AlphaFoldDB" id="A0A964BQZ9"/>
<organism evidence="9 10">
    <name type="scientific">Waterburya agarophytonicola KI4</name>
    <dbReference type="NCBI Taxonomy" id="2874699"/>
    <lineage>
        <taxon>Bacteria</taxon>
        <taxon>Bacillati</taxon>
        <taxon>Cyanobacteriota</taxon>
        <taxon>Cyanophyceae</taxon>
        <taxon>Pleurocapsales</taxon>
        <taxon>Hyellaceae</taxon>
        <taxon>Waterburya</taxon>
        <taxon>Waterburya agarophytonicola</taxon>
    </lineage>
</organism>
<comment type="similarity">
    <text evidence="1 7">Belongs to the RecO family.</text>
</comment>
<reference evidence="9" key="1">
    <citation type="journal article" date="2021" name="Antonie Van Leeuwenhoek">
        <title>Draft genome and description of Waterburya agarophytonicola gen. nov. sp. nov. (Pleurocapsales, Cyanobacteria): a seaweed symbiont.</title>
        <authorList>
            <person name="Bonthond G."/>
            <person name="Shalygin S."/>
            <person name="Bayer T."/>
            <person name="Weinberger F."/>
        </authorList>
    </citation>
    <scope>NUCLEOTIDE SEQUENCE</scope>
    <source>
        <strain evidence="9">KI4</strain>
    </source>
</reference>
<dbReference type="EMBL" id="JADWDC010000019">
    <property type="protein sequence ID" value="MCC0177276.1"/>
    <property type="molecule type" value="Genomic_DNA"/>
</dbReference>
<dbReference type="InterPro" id="IPR042242">
    <property type="entry name" value="RecO_C"/>
</dbReference>
<dbReference type="PANTHER" id="PTHR33991">
    <property type="entry name" value="DNA REPAIR PROTEIN RECO"/>
    <property type="match status" value="1"/>
</dbReference>
<dbReference type="InterPro" id="IPR037278">
    <property type="entry name" value="ARFGAP/RecO"/>
</dbReference>
<dbReference type="SUPFAM" id="SSF50249">
    <property type="entry name" value="Nucleic acid-binding proteins"/>
    <property type="match status" value="1"/>
</dbReference>
<dbReference type="InterPro" id="IPR012340">
    <property type="entry name" value="NA-bd_OB-fold"/>
</dbReference>
<evidence type="ECO:0000256" key="1">
    <source>
        <dbReference type="ARBA" id="ARBA00007452"/>
    </source>
</evidence>
<evidence type="ECO:0000256" key="5">
    <source>
        <dbReference type="ARBA" id="ARBA00023204"/>
    </source>
</evidence>
<keyword evidence="4 7" id="KW-0233">DNA recombination</keyword>
<dbReference type="InterPro" id="IPR022572">
    <property type="entry name" value="DNA_rep/recomb_RecO_N"/>
</dbReference>
<dbReference type="PANTHER" id="PTHR33991:SF1">
    <property type="entry name" value="DNA REPAIR PROTEIN RECO"/>
    <property type="match status" value="1"/>
</dbReference>
<evidence type="ECO:0000256" key="2">
    <source>
        <dbReference type="ARBA" id="ARBA00021310"/>
    </source>
</evidence>
<dbReference type="InterPro" id="IPR003717">
    <property type="entry name" value="RecO"/>
</dbReference>
<dbReference type="Gene3D" id="2.40.50.140">
    <property type="entry name" value="Nucleic acid-binding proteins"/>
    <property type="match status" value="1"/>
</dbReference>
<feature type="domain" description="DNA replication/recombination mediator RecO N-terminal" evidence="8">
    <location>
        <begin position="1"/>
        <end position="80"/>
    </location>
</feature>
<name>A0A964BQZ9_9CYAN</name>
<proteinExistence type="inferred from homology"/>
<evidence type="ECO:0000256" key="3">
    <source>
        <dbReference type="ARBA" id="ARBA00022763"/>
    </source>
</evidence>
<evidence type="ECO:0000313" key="10">
    <source>
        <dbReference type="Proteomes" id="UP000729733"/>
    </source>
</evidence>
<comment type="function">
    <text evidence="7">Involved in DNA repair and RecF pathway recombination.</text>
</comment>
<dbReference type="GO" id="GO:0006302">
    <property type="term" value="P:double-strand break repair"/>
    <property type="evidence" value="ECO:0007669"/>
    <property type="project" value="TreeGrafter"/>
</dbReference>
<dbReference type="Proteomes" id="UP000729733">
    <property type="component" value="Unassembled WGS sequence"/>
</dbReference>
<dbReference type="GO" id="GO:0043590">
    <property type="term" value="C:bacterial nucleoid"/>
    <property type="evidence" value="ECO:0007669"/>
    <property type="project" value="TreeGrafter"/>
</dbReference>
<sequence>MSQKYKARGIILKGSSIKENDRLVTILTPEYGLIRAVAPGAKKHKSSLRGRTQLFVINDLLIIRGKSLDKLIQADTVYTYPGLSKDLGKLASAQYLAELALSLAVDEQPQPELYELLNEHLRRIESCDRNESIYPYLSQAVFHLTAIAGLSPQVFNCYLTQTEIEPNMTTFAWEVGFSFEGGGILDLQAFQAARAKDRTNRDEDLEARYNNRLPKINYRLGGLELDLLQQLNRNGLPSLENYSDTDLEIAWIRVERILREYIQYHTGKTIRSANLVDNLYVEF</sequence>
<dbReference type="NCBIfam" id="TIGR00613">
    <property type="entry name" value="reco"/>
    <property type="match status" value="1"/>
</dbReference>
<evidence type="ECO:0000259" key="8">
    <source>
        <dbReference type="Pfam" id="PF11967"/>
    </source>
</evidence>
<keyword evidence="3 7" id="KW-0227">DNA damage</keyword>
<dbReference type="SUPFAM" id="SSF57863">
    <property type="entry name" value="ArfGap/RecO-like zinc finger"/>
    <property type="match status" value="1"/>
</dbReference>
<accession>A0A964BQZ9</accession>
<evidence type="ECO:0000313" key="9">
    <source>
        <dbReference type="EMBL" id="MCC0177276.1"/>
    </source>
</evidence>
<gene>
    <name evidence="7 9" type="primary">recO</name>
    <name evidence="9" type="ORF">I4641_09835</name>
</gene>
<comment type="caution">
    <text evidence="9">The sequence shown here is derived from an EMBL/GenBank/DDBJ whole genome shotgun (WGS) entry which is preliminary data.</text>
</comment>
<dbReference type="Pfam" id="PF02565">
    <property type="entry name" value="RecO_C"/>
    <property type="match status" value="1"/>
</dbReference>
<evidence type="ECO:0000256" key="7">
    <source>
        <dbReference type="HAMAP-Rule" id="MF_00201"/>
    </source>
</evidence>